<dbReference type="EMBL" id="AVOT02026942">
    <property type="protein sequence ID" value="MBW0518872.1"/>
    <property type="molecule type" value="Genomic_DNA"/>
</dbReference>
<proteinExistence type="predicted"/>
<evidence type="ECO:0000313" key="2">
    <source>
        <dbReference type="Proteomes" id="UP000765509"/>
    </source>
</evidence>
<dbReference type="Proteomes" id="UP000765509">
    <property type="component" value="Unassembled WGS sequence"/>
</dbReference>
<name>A0A9Q3EEZ2_9BASI</name>
<comment type="caution">
    <text evidence="1">The sequence shown here is derived from an EMBL/GenBank/DDBJ whole genome shotgun (WGS) entry which is preliminary data.</text>
</comment>
<reference evidence="1" key="1">
    <citation type="submission" date="2021-03" db="EMBL/GenBank/DDBJ databases">
        <title>Draft genome sequence of rust myrtle Austropuccinia psidii MF-1, a brazilian biotype.</title>
        <authorList>
            <person name="Quecine M.C."/>
            <person name="Pachon D.M.R."/>
            <person name="Bonatelli M.L."/>
            <person name="Correr F.H."/>
            <person name="Franceschini L.M."/>
            <person name="Leite T.F."/>
            <person name="Margarido G.R.A."/>
            <person name="Almeida C.A."/>
            <person name="Ferrarezi J.A."/>
            <person name="Labate C.A."/>
        </authorList>
    </citation>
    <scope>NUCLEOTIDE SEQUENCE</scope>
    <source>
        <strain evidence="1">MF-1</strain>
    </source>
</reference>
<gene>
    <name evidence="1" type="ORF">O181_058587</name>
</gene>
<sequence length="101" mass="10978">MHLIHVQEAKIQKAIPSRGKGYTEGSSCITNILKSNKEAKIHVDSGASCNGIGKGYPEKIYTNCGKKLIPIESIKLSSASHNMDPLAISEAEKYILTLHEV</sequence>
<protein>
    <submittedName>
        <fullName evidence="1">Uncharacterized protein</fullName>
    </submittedName>
</protein>
<organism evidence="1 2">
    <name type="scientific">Austropuccinia psidii MF-1</name>
    <dbReference type="NCBI Taxonomy" id="1389203"/>
    <lineage>
        <taxon>Eukaryota</taxon>
        <taxon>Fungi</taxon>
        <taxon>Dikarya</taxon>
        <taxon>Basidiomycota</taxon>
        <taxon>Pucciniomycotina</taxon>
        <taxon>Pucciniomycetes</taxon>
        <taxon>Pucciniales</taxon>
        <taxon>Sphaerophragmiaceae</taxon>
        <taxon>Austropuccinia</taxon>
    </lineage>
</organism>
<accession>A0A9Q3EEZ2</accession>
<evidence type="ECO:0000313" key="1">
    <source>
        <dbReference type="EMBL" id="MBW0518872.1"/>
    </source>
</evidence>
<keyword evidence="2" id="KW-1185">Reference proteome</keyword>
<dbReference type="AlphaFoldDB" id="A0A9Q3EEZ2"/>